<dbReference type="Gene3D" id="2.120.10.80">
    <property type="entry name" value="Kelch-type beta propeller"/>
    <property type="match status" value="1"/>
</dbReference>
<dbReference type="EMBL" id="ASPP01019011">
    <property type="protein sequence ID" value="ETO15558.1"/>
    <property type="molecule type" value="Genomic_DNA"/>
</dbReference>
<keyword evidence="1" id="KW-1133">Transmembrane helix</keyword>
<proteinExistence type="predicted"/>
<dbReference type="SUPFAM" id="SSF50965">
    <property type="entry name" value="Galactose oxidase, central domain"/>
    <property type="match status" value="1"/>
</dbReference>
<keyword evidence="3" id="KW-1185">Reference proteome</keyword>
<feature type="transmembrane region" description="Helical" evidence="1">
    <location>
        <begin position="432"/>
        <end position="457"/>
    </location>
</feature>
<name>X6MNH9_RETFI</name>
<dbReference type="Proteomes" id="UP000023152">
    <property type="component" value="Unassembled WGS sequence"/>
</dbReference>
<dbReference type="InterPro" id="IPR011043">
    <property type="entry name" value="Gal_Oxase/kelch_b-propeller"/>
</dbReference>
<gene>
    <name evidence="2" type="ORF">RFI_21803</name>
</gene>
<evidence type="ECO:0000313" key="3">
    <source>
        <dbReference type="Proteomes" id="UP000023152"/>
    </source>
</evidence>
<dbReference type="InterPro" id="IPR015915">
    <property type="entry name" value="Kelch-typ_b-propeller"/>
</dbReference>
<keyword evidence="1" id="KW-0812">Transmembrane</keyword>
<keyword evidence="1" id="KW-0472">Membrane</keyword>
<reference evidence="2 3" key="1">
    <citation type="journal article" date="2013" name="Curr. Biol.">
        <title>The Genome of the Foraminiferan Reticulomyxa filosa.</title>
        <authorList>
            <person name="Glockner G."/>
            <person name="Hulsmann N."/>
            <person name="Schleicher M."/>
            <person name="Noegel A.A."/>
            <person name="Eichinger L."/>
            <person name="Gallinger C."/>
            <person name="Pawlowski J."/>
            <person name="Sierra R."/>
            <person name="Euteneuer U."/>
            <person name="Pillet L."/>
            <person name="Moustafa A."/>
            <person name="Platzer M."/>
            <person name="Groth M."/>
            <person name="Szafranski K."/>
            <person name="Schliwa M."/>
        </authorList>
    </citation>
    <scope>NUCLEOTIDE SEQUENCE [LARGE SCALE GENOMIC DNA]</scope>
</reference>
<evidence type="ECO:0000256" key="1">
    <source>
        <dbReference type="SAM" id="Phobius"/>
    </source>
</evidence>
<comment type="caution">
    <text evidence="2">The sequence shown here is derived from an EMBL/GenBank/DDBJ whole genome shotgun (WGS) entry which is preliminary data.</text>
</comment>
<organism evidence="2 3">
    <name type="scientific">Reticulomyxa filosa</name>
    <dbReference type="NCBI Taxonomy" id="46433"/>
    <lineage>
        <taxon>Eukaryota</taxon>
        <taxon>Sar</taxon>
        <taxon>Rhizaria</taxon>
        <taxon>Retaria</taxon>
        <taxon>Foraminifera</taxon>
        <taxon>Monothalamids</taxon>
        <taxon>Reticulomyxidae</taxon>
        <taxon>Reticulomyxa</taxon>
    </lineage>
</organism>
<protein>
    <recommendedName>
        <fullName evidence="4">Kelch motif family protein</fullName>
    </recommendedName>
</protein>
<sequence>MSNQTFQSLKELPTPLFLPQCVLHKHEILICGDYKRSACYSYHILKNEYKFVCNYPRHVKLEGHCVVKLIDNNNNNNEDSNQVTLLSFGGAFKHTLVMKYVSVWSNTLDISNKSNELNNDNQWTPFTDNHNNPIIIGRSRDEYNGVRAVISGSNNHLLFITYLKNNISVFDLNIFQFIRHDRLPTDNWIWDHCFVSNPKNRQGQGIIKTNQEQNEQNCQMLLFCKNVGLSIKYDKDKNIFQFRKLFVCDNIAPFSNYAYMCINDVILFFGGWNGRVDGIDVSTSVHKYSIRENKWMTFKNTLPIPLFNCVAILSKEDNYLHIVGGVNNKRKALLTHMRTKMRIWDVSHLSKYEIKFIVEYWVRTLKIKLGWIDNFDQIIIKYIFSKYTKLKYILSFFFLEISFDDAKMTKKDSFQFFFLRSRRVNKKMEYKLYILLYLLCNQVAFYYNVDLIIFFFLQSQIKNEMGFASIKIMHMQHRLMNENN</sequence>
<dbReference type="AlphaFoldDB" id="X6MNH9"/>
<accession>X6MNH9</accession>
<evidence type="ECO:0000313" key="2">
    <source>
        <dbReference type="EMBL" id="ETO15558.1"/>
    </source>
</evidence>
<evidence type="ECO:0008006" key="4">
    <source>
        <dbReference type="Google" id="ProtNLM"/>
    </source>
</evidence>